<keyword evidence="2" id="KW-1185">Reference proteome</keyword>
<protein>
    <submittedName>
        <fullName evidence="1">Uncharacterized protein</fullName>
    </submittedName>
</protein>
<proteinExistence type="predicted"/>
<evidence type="ECO:0000313" key="1">
    <source>
        <dbReference type="EMBL" id="CAL1603041.1"/>
    </source>
</evidence>
<dbReference type="EMBL" id="OZ035826">
    <property type="protein sequence ID" value="CAL1603041.1"/>
    <property type="molecule type" value="Genomic_DNA"/>
</dbReference>
<dbReference type="Gene3D" id="1.10.418.10">
    <property type="entry name" value="Calponin-like domain"/>
    <property type="match status" value="1"/>
</dbReference>
<dbReference type="InterPro" id="IPR036872">
    <property type="entry name" value="CH_dom_sf"/>
</dbReference>
<reference evidence="1 2" key="1">
    <citation type="submission" date="2024-04" db="EMBL/GenBank/DDBJ databases">
        <authorList>
            <person name="Waldvogel A.-M."/>
            <person name="Schoenle A."/>
        </authorList>
    </citation>
    <scope>NUCLEOTIDE SEQUENCE [LARGE SCALE GENOMIC DNA]</scope>
</reference>
<evidence type="ECO:0000313" key="2">
    <source>
        <dbReference type="Proteomes" id="UP001497482"/>
    </source>
</evidence>
<dbReference type="Proteomes" id="UP001497482">
    <property type="component" value="Chromosome 4"/>
</dbReference>
<gene>
    <name evidence="1" type="ORF">KC01_LOCUS30765</name>
</gene>
<dbReference type="AlphaFoldDB" id="A0AAV2LR76"/>
<sequence>MSVSEEPDGARPRYGSVLDGVERLTAEEMDEQRQQNMAYEYLCHLEEAKRSVSRTLQEVVLQYSYCSPTVVLHYSCSSPTVVLLYSYSTSTVVLQ</sequence>
<name>A0AAV2LR76_KNICA</name>
<organism evidence="1 2">
    <name type="scientific">Knipowitschia caucasica</name>
    <name type="common">Caucasian dwarf goby</name>
    <name type="synonym">Pomatoschistus caucasicus</name>
    <dbReference type="NCBI Taxonomy" id="637954"/>
    <lineage>
        <taxon>Eukaryota</taxon>
        <taxon>Metazoa</taxon>
        <taxon>Chordata</taxon>
        <taxon>Craniata</taxon>
        <taxon>Vertebrata</taxon>
        <taxon>Euteleostomi</taxon>
        <taxon>Actinopterygii</taxon>
        <taxon>Neopterygii</taxon>
        <taxon>Teleostei</taxon>
        <taxon>Neoteleostei</taxon>
        <taxon>Acanthomorphata</taxon>
        <taxon>Gobiaria</taxon>
        <taxon>Gobiiformes</taxon>
        <taxon>Gobioidei</taxon>
        <taxon>Gobiidae</taxon>
        <taxon>Gobiinae</taxon>
        <taxon>Knipowitschia</taxon>
    </lineage>
</organism>
<accession>A0AAV2LR76</accession>